<dbReference type="InterPro" id="IPR011989">
    <property type="entry name" value="ARM-like"/>
</dbReference>
<evidence type="ECO:0000259" key="2">
    <source>
        <dbReference type="Pfam" id="PF07539"/>
    </source>
</evidence>
<dbReference type="SUPFAM" id="SSF48371">
    <property type="entry name" value="ARM repeat"/>
    <property type="match status" value="2"/>
</dbReference>
<feature type="region of interest" description="Disordered" evidence="1">
    <location>
        <begin position="1133"/>
        <end position="1170"/>
    </location>
</feature>
<evidence type="ECO:0000313" key="5">
    <source>
        <dbReference type="EMBL" id="KIL62480.1"/>
    </source>
</evidence>
<dbReference type="STRING" id="946122.A0A0C2SH71"/>
<dbReference type="InParanoid" id="A0A0C2SH71"/>
<dbReference type="Gene3D" id="1.25.10.10">
    <property type="entry name" value="Leucine-rich Repeat Variant"/>
    <property type="match status" value="2"/>
</dbReference>
<dbReference type="Pfam" id="PF20416">
    <property type="entry name" value="UTP20"/>
    <property type="match status" value="1"/>
</dbReference>
<dbReference type="InterPro" id="IPR016024">
    <property type="entry name" value="ARM-type_fold"/>
</dbReference>
<proteinExistence type="predicted"/>
<dbReference type="EMBL" id="KN818270">
    <property type="protein sequence ID" value="KIL62480.1"/>
    <property type="molecule type" value="Genomic_DNA"/>
</dbReference>
<dbReference type="GO" id="GO:0030686">
    <property type="term" value="C:90S preribosome"/>
    <property type="evidence" value="ECO:0007669"/>
    <property type="project" value="TreeGrafter"/>
</dbReference>
<dbReference type="InterPro" id="IPR052575">
    <property type="entry name" value="SSU_processome_comp_20"/>
</dbReference>
<dbReference type="InterPro" id="IPR011430">
    <property type="entry name" value="UTP20_N"/>
</dbReference>
<dbReference type="GO" id="GO:0032040">
    <property type="term" value="C:small-subunit processome"/>
    <property type="evidence" value="ECO:0007669"/>
    <property type="project" value="TreeGrafter"/>
</dbReference>
<dbReference type="InterPro" id="IPR046523">
    <property type="entry name" value="UTP20_dom"/>
</dbReference>
<dbReference type="HOGENOM" id="CLU_000327_1_0_1"/>
<name>A0A0C2SH71_AMAMK</name>
<dbReference type="Pfam" id="PF07539">
    <property type="entry name" value="UTP20_N"/>
    <property type="match status" value="1"/>
</dbReference>
<reference evidence="5 6" key="1">
    <citation type="submission" date="2014-04" db="EMBL/GenBank/DDBJ databases">
        <title>Evolutionary Origins and Diversification of the Mycorrhizal Mutualists.</title>
        <authorList>
            <consortium name="DOE Joint Genome Institute"/>
            <consortium name="Mycorrhizal Genomics Consortium"/>
            <person name="Kohler A."/>
            <person name="Kuo A."/>
            <person name="Nagy L.G."/>
            <person name="Floudas D."/>
            <person name="Copeland A."/>
            <person name="Barry K.W."/>
            <person name="Cichocki N."/>
            <person name="Veneault-Fourrey C."/>
            <person name="LaButti K."/>
            <person name="Lindquist E.A."/>
            <person name="Lipzen A."/>
            <person name="Lundell T."/>
            <person name="Morin E."/>
            <person name="Murat C."/>
            <person name="Riley R."/>
            <person name="Ohm R."/>
            <person name="Sun H."/>
            <person name="Tunlid A."/>
            <person name="Henrissat B."/>
            <person name="Grigoriev I.V."/>
            <person name="Hibbett D.S."/>
            <person name="Martin F."/>
        </authorList>
    </citation>
    <scope>NUCLEOTIDE SEQUENCE [LARGE SCALE GENOMIC DNA]</scope>
    <source>
        <strain evidence="5 6">Koide BX008</strain>
    </source>
</reference>
<feature type="compositionally biased region" description="Basic residues" evidence="1">
    <location>
        <begin position="2649"/>
        <end position="2666"/>
    </location>
</feature>
<feature type="domain" description="U3 small nucleolar RNA-associated protein 20 N-terminal" evidence="2">
    <location>
        <begin position="911"/>
        <end position="1535"/>
    </location>
</feature>
<feature type="region of interest" description="Disordered" evidence="1">
    <location>
        <begin position="2649"/>
        <end position="2682"/>
    </location>
</feature>
<dbReference type="Pfam" id="PF23099">
    <property type="entry name" value="UTP20_C"/>
    <property type="match status" value="1"/>
</dbReference>
<feature type="region of interest" description="Disordered" evidence="1">
    <location>
        <begin position="2491"/>
        <end position="2510"/>
    </location>
</feature>
<dbReference type="PANTHER" id="PTHR17695">
    <property type="entry name" value="SMALL SUBUNIT PROCESSOME COMPONENT 20 HOMOLOG"/>
    <property type="match status" value="1"/>
</dbReference>
<dbReference type="PANTHER" id="PTHR17695:SF11">
    <property type="entry name" value="SMALL SUBUNIT PROCESSOME COMPONENT 20 HOMOLOG"/>
    <property type="match status" value="1"/>
</dbReference>
<dbReference type="Proteomes" id="UP000054549">
    <property type="component" value="Unassembled WGS sequence"/>
</dbReference>
<feature type="domain" description="U3 small nucleolar RNA-associated protein 20 C-terminal" evidence="4">
    <location>
        <begin position="2407"/>
        <end position="2665"/>
    </location>
</feature>
<evidence type="ECO:0000259" key="3">
    <source>
        <dbReference type="Pfam" id="PF20416"/>
    </source>
</evidence>
<evidence type="ECO:0000313" key="6">
    <source>
        <dbReference type="Proteomes" id="UP000054549"/>
    </source>
</evidence>
<dbReference type="InterPro" id="IPR057525">
    <property type="entry name" value="UTP20_C"/>
</dbReference>
<gene>
    <name evidence="5" type="ORF">M378DRAFT_193199</name>
</gene>
<feature type="domain" description="U3 small nucleolar RNA-associated protein 20" evidence="3">
    <location>
        <begin position="1744"/>
        <end position="1967"/>
    </location>
</feature>
<keyword evidence="6" id="KW-1185">Reference proteome</keyword>
<feature type="region of interest" description="Disordered" evidence="1">
    <location>
        <begin position="786"/>
        <end position="809"/>
    </location>
</feature>
<sequence length="2682" mass="301612">MAEEQRTKRFKYKSYKEELKDVHLPSALNQKRLENDDVEESDSLFHLGLDHWRQLNLSPSFLNFANDVKSLSLSMPLLLHNWREVVKLWIEAVNDAKDEGLKALLDLLQKLLADLRTTLLPVYPTILSTILSLLPKFISAEVLSVLLSTLAALFKFILVPSLQDDTILLEETWTEMCSTLKKCLPEVQTAVADVLGAFLRRLKGNVIKEKAMVLLAENLQDLESVGATALVYACKSVSQTLHTGTISLFKPLLVYHLTASASPDLTHTLIRRSLTALMHHVKSADQFSPLAELVIGLFDSTLKQYVDQGPSCSQYSVLLEEQLRRSLEVVAVPCSVRQGSRLRSSNFEQLFSLFPLMSLKLVESHSTTNTPMQGAFMRFTTSLYLASEMALWLGPGRNFMARSWDEAVSSYSKQLHADVNADMETESSAPSEQASTVIESPTSFKWGLYTRFIFPFHSCLAELSWGGWKLVALPLVLKHTLQLFSKITDDKGDVTMSRVFLGFLATLRRGKKLSPSEVDVVWRERLEKWSLGRLSNIGQGSDKNTWPEEETAEFNDILTLSPFLSATFSKSLLHLVNKTFNQTSASTNARSAWVIGRCLETLADRDPAEWSPDVDIGVWTSTVAEGWAWSADVLSGLVAVSRVISTNPASVTLADVYPSFRNSIISHSRRLRLEALRLLDLPHVATTKSAQDVIKRCLQGEEASLDFQGMRERMVCVSRVVQIVGDEEGADIAARWLIAQLKVNLRPIWSATAEAIASFSQTYGDLVWRLLFEQLTGVALKGEAVGAEDSAPTGHSESSESASSDRDVLEEERSWRDSYARKLRSVVAKWINNPEVLLGELRQSLPKHERFDAQSYEAQLLATLGCSPSLAEKHNRELVSFFLSLTRSNSQDSGNQEDDGSIVLVPKLIPRPELTAYLTLFSKISNPKALYATGTLYTLYISLLSHPDRALQTVALTCILTYKSGPLVPYEEKLRLLLDDTRWRDELTTFDMNVLEPTDRKEVVDVLTRLLFGRMLERRGRAQGADRRTIVLAALAGLDEEELGLLVELMLTPLGIESKSSMKMDVDGPPEWCLKTSLVDFDALPEKQQIGFLTLLGDVLKNLGTRLTIYWPVLIRVVVHLVGHAHNKITALAPSEEAVEQPEEGELLEPGPDDDNEEKEDSETPLSTHTVKVHRSIRQLGLKRFADFFKSPVYFDFSPFLQFSFSSFISPRLASLDTENTQAPSALLELFFAWTHDSAYVRYLVDYDSRTLPKVYDCLIATNVKPAVISRVFDIVDRLLEYSTTVEEIREQVLKPHVSLLLTNLSILVERTNVTSVSTPLVQRQINILSSIAQYLTDEVQASTLVTLLVPLLRKPAKDVPERVKVDLVKIIGQIMPRVSGIQNSTSVVYEKVYTTLSLLFQSLRSRHGRTALVSTFRQLANIDHSLENLASLLESLNSFSTKRVEEPDFGRRLTAFANLNENLYKTLGATDWLPVLYNSLHFIQDNDELAIRSNASLAMRRFIDFVASAPSSEFEQVFLRVLFPKLKHGLKSKSELVRAEVLGVLGYAVARCEQVTVLNDMQVLLAGGDEEASFFANVLHVQVHRRSRALRRLAEFSNEGRLRSSLLAEIFVPLVENFIVSSTSVDHHLLNDAIHVTGRMARQLSWGPYYALVQKYIKLSKAKDESERTYIRTLVAILDNFHFPMEDEVQEPEKIPGDEDEEAQVPDEMQILAPGALKATARIAEAVSLRLLPTLLDHLEKHDPTTDDNARLPISIGIVNVAKHLPSSSRELQIGRLLTILSQILRSHSQETRDLTREALQRIAVILGSAYLPQIMRELRAALTRGPQLHVLAFVTHALLVHVTSDDHAKDFGSLDESVSDIAYVSAEVIFGDSGKDVQAEEFKTKMREVRASSSKGFDSFGIAARFVAPHRISTLLAPLRAIMQETESAKVMNLADEVLKRVASGLNSNKHLVPKELIVLCHTLITQNAKFLQQVPSRHKSKFKAKSDVIVQAKRDVAVERDHYANNSYRFVAFGLDLLHTALRRSRFDFHDSDVMNRLNSMIVVVGNTLYSTSTPVLILGLRCAAGLAKCPLPSLGKSLPVFVNQALDIIKQTGNTEAEVVQVAFKTLATILRDGPAVHVKEKDLIFLLELLIPDIEEPSRQASVFAMLRAIVARKFVVPEIYDAMTKVAEIMVTSQSMQVQELCRGVLLQFLLDYPQGKGRLRTQMAFLAKNLSYVYESGRKSVMEFINAVISKFQIGLISDYADLFFIALVMVVANDDSPQCREMAAHLIKTLFTRLDDDRRGVLFSHLHSWATQRDQPHLARVSSQVYGFIVEALQGDVKSYANLIIEDLKAALENGVQQWKREEDDDDDAMQVEIEWQVPYHSLSVLFKVARTLPDSGISGAQIPWGLVSSYLTFPHAWVRMASLRLLGLLFSAAPMTTPRQDLPDRHPLSTVGMRDVAEKMCSQLRSQHLDEALSLQVVKNLFFIGKCLYCLPIEDHDENKEDVRVDIDEPANNRSRQEERKRNDPLPWLFTKLSYQIRSAYIARTNKSDNPVNWHLQPLAVLRWFAAMASFMEPSRLEKFLVHILSPLYRLIEDDMIRDGSMDEIKTLAIELQDLVQNKVGAVKFSNVYNHIRQSVLTTRRERKEARAIHATVDPVAAAKRKLQRNVTKKMSKKRKDRAFADTRHARKKMRKE</sequence>
<organism evidence="5 6">
    <name type="scientific">Amanita muscaria (strain Koide BX008)</name>
    <dbReference type="NCBI Taxonomy" id="946122"/>
    <lineage>
        <taxon>Eukaryota</taxon>
        <taxon>Fungi</taxon>
        <taxon>Dikarya</taxon>
        <taxon>Basidiomycota</taxon>
        <taxon>Agaricomycotina</taxon>
        <taxon>Agaricomycetes</taxon>
        <taxon>Agaricomycetidae</taxon>
        <taxon>Agaricales</taxon>
        <taxon>Pluteineae</taxon>
        <taxon>Amanitaceae</taxon>
        <taxon>Amanita</taxon>
    </lineage>
</organism>
<evidence type="ECO:0000256" key="1">
    <source>
        <dbReference type="SAM" id="MobiDB-lite"/>
    </source>
</evidence>
<protein>
    <submittedName>
        <fullName evidence="5">Uncharacterized protein</fullName>
    </submittedName>
</protein>
<accession>A0A0C2SH71</accession>
<dbReference type="FunCoup" id="A0A0C2SH71">
    <property type="interactions" value="571"/>
</dbReference>
<feature type="compositionally biased region" description="Acidic residues" evidence="1">
    <location>
        <begin position="1137"/>
        <end position="1163"/>
    </location>
</feature>
<evidence type="ECO:0000259" key="4">
    <source>
        <dbReference type="Pfam" id="PF23099"/>
    </source>
</evidence>
<dbReference type="OrthoDB" id="360653at2759"/>